<dbReference type="GO" id="GO:0004586">
    <property type="term" value="F:ornithine decarboxylase activity"/>
    <property type="evidence" value="ECO:0007669"/>
    <property type="project" value="TreeGrafter"/>
</dbReference>
<feature type="modified residue" description="N6-(pyridoxal phosphate)lysine" evidence="7">
    <location>
        <position position="66"/>
    </location>
</feature>
<dbReference type="PANTHER" id="PTHR11482:SF6">
    <property type="entry name" value="ORNITHINE DECARBOXYLASE 1-RELATED"/>
    <property type="match status" value="1"/>
</dbReference>
<dbReference type="InterPro" id="IPR002433">
    <property type="entry name" value="Orn_de-COase"/>
</dbReference>
<organism evidence="11 12">
    <name type="scientific">Aedes aegypti</name>
    <name type="common">Yellowfever mosquito</name>
    <name type="synonym">Culex aegypti</name>
    <dbReference type="NCBI Taxonomy" id="7159"/>
    <lineage>
        <taxon>Eukaryota</taxon>
        <taxon>Metazoa</taxon>
        <taxon>Ecdysozoa</taxon>
        <taxon>Arthropoda</taxon>
        <taxon>Hexapoda</taxon>
        <taxon>Insecta</taxon>
        <taxon>Pterygota</taxon>
        <taxon>Neoptera</taxon>
        <taxon>Endopterygota</taxon>
        <taxon>Diptera</taxon>
        <taxon>Nematocera</taxon>
        <taxon>Culicoidea</taxon>
        <taxon>Culicidae</taxon>
        <taxon>Culicinae</taxon>
        <taxon>Aedini</taxon>
        <taxon>Aedes</taxon>
        <taxon>Stegomyia</taxon>
    </lineage>
</organism>
<evidence type="ECO:0000259" key="10">
    <source>
        <dbReference type="Pfam" id="PF02784"/>
    </source>
</evidence>
<dbReference type="InterPro" id="IPR022643">
    <property type="entry name" value="De-COase2_C"/>
</dbReference>
<dbReference type="OrthoDB" id="5034579at2759"/>
<dbReference type="PANTHER" id="PTHR11482">
    <property type="entry name" value="ARGININE/DIAMINOPIMELATE/ORNITHINE DECARBOXYLASE"/>
    <property type="match status" value="1"/>
</dbReference>
<evidence type="ECO:0000256" key="4">
    <source>
        <dbReference type="ARBA" id="ARBA00023115"/>
    </source>
</evidence>
<dbReference type="InterPro" id="IPR022644">
    <property type="entry name" value="De-COase2_N"/>
</dbReference>
<dbReference type="SUPFAM" id="SSF50621">
    <property type="entry name" value="Alanine racemase C-terminal domain-like"/>
    <property type="match status" value="1"/>
</dbReference>
<keyword evidence="4" id="KW-0620">Polyamine biosynthesis</keyword>
<evidence type="ECO:0000313" key="11">
    <source>
        <dbReference type="EnsemblMetazoa" id="AAEL000044-PB"/>
    </source>
</evidence>
<evidence type="ECO:0000256" key="3">
    <source>
        <dbReference type="ARBA" id="ARBA00022898"/>
    </source>
</evidence>
<keyword evidence="12" id="KW-1185">Reference proteome</keyword>
<dbReference type="InterPro" id="IPR000183">
    <property type="entry name" value="Orn/DAP/Arg_de-COase"/>
</dbReference>
<dbReference type="AlphaFoldDB" id="A0A1S4EUS8"/>
<reference evidence="11 12" key="1">
    <citation type="submission" date="2017-06" db="EMBL/GenBank/DDBJ databases">
        <title>Aedes aegypti genome working group (AGWG) sequencing and assembly.</title>
        <authorList>
            <consortium name="Aedes aegypti Genome Working Group (AGWG)"/>
            <person name="Matthews B.J."/>
        </authorList>
    </citation>
    <scope>NUCLEOTIDE SEQUENCE [LARGE SCALE GENOMIC DNA]</scope>
    <source>
        <strain evidence="11 12">LVP_AGWG</strain>
    </source>
</reference>
<evidence type="ECO:0000256" key="6">
    <source>
        <dbReference type="ARBA" id="ARBA00037173"/>
    </source>
</evidence>
<evidence type="ECO:0000313" key="12">
    <source>
        <dbReference type="Proteomes" id="UP000008820"/>
    </source>
</evidence>
<dbReference type="PRINTS" id="PR01179">
    <property type="entry name" value="ODADCRBXLASE"/>
</dbReference>
<comment type="similarity">
    <text evidence="2 8">Belongs to the Orn/Lys/Arg decarboxylase class-II family.</text>
</comment>
<evidence type="ECO:0000256" key="1">
    <source>
        <dbReference type="ARBA" id="ARBA00001933"/>
    </source>
</evidence>
<dbReference type="EnsemblMetazoa" id="AAEL000044-RB">
    <property type="protein sequence ID" value="AAEL000044-PB"/>
    <property type="gene ID" value="AAEL000044"/>
</dbReference>
<dbReference type="Pfam" id="PF00278">
    <property type="entry name" value="Orn_DAP_Arg_deC"/>
    <property type="match status" value="1"/>
</dbReference>
<evidence type="ECO:0000256" key="7">
    <source>
        <dbReference type="PIRSR" id="PIRSR600183-50"/>
    </source>
</evidence>
<dbReference type="SUPFAM" id="SSF51419">
    <property type="entry name" value="PLP-binding barrel"/>
    <property type="match status" value="1"/>
</dbReference>
<dbReference type="CDD" id="cd00622">
    <property type="entry name" value="PLPDE_III_ODC"/>
    <property type="match status" value="1"/>
</dbReference>
<feature type="domain" description="Orn/DAP/Arg decarboxylase 2 C-terminal" evidence="9">
    <location>
        <begin position="278"/>
        <end position="376"/>
    </location>
</feature>
<comment type="function">
    <text evidence="6">Catalyzes the first and rate-limiting step of polyamine biosynthesis that converts ornithine into putrescine, which is the precursor for the polyamines, spermidine and spermine. Polyamines are essential for cell proliferation and are implicated in cellular processes, ranging from DNA replication to apoptosis.</text>
</comment>
<dbReference type="Gene3D" id="2.40.37.10">
    <property type="entry name" value="Lyase, Ornithine Decarboxylase, Chain A, domain 1"/>
    <property type="match status" value="1"/>
</dbReference>
<keyword evidence="3 7" id="KW-0663">Pyridoxal phosphate</keyword>
<protein>
    <submittedName>
        <fullName evidence="11">Uncharacterized protein</fullName>
    </submittedName>
</protein>
<sequence>MSLLSVLKNRVEIVDDSVSSRDLVNRLVTQGPQEEPLHLTEVDTLVKRHYEWLQHLPRVKPYYAVKSNDEASLVEATVLMGLGYDCASMAEVRRMLELGVERERIIFAQPQKTIVSLQYARKHKILTVFDSECELRKIHQHYPEAEVLIRYRFDSKKSKVNLGSKFGCETENESKSLLHVAKQLGIKVVGWCFNVGSGCTDADVFYAAIKKGREIHDYATSIGFKFRMIDLGGGFMGDKGCGIEEYAVHINRALEECYPASEDIFIFAEPGRYYCAAAVTSISPVHGKRILCNENDPLKIEQVFYYFNDGMYGTFYSPRYRNQTLYPIVWKSGGNLGTTYKTTLFGPTCDGNDFFAKDIDLPELEVSDFVVFENQGAYARVHSCRFNGFCLPKVINYMRKCTWELLEKASKSLNPTQVVQDSVYLRNNPQIEVLAFD</sequence>
<dbReference type="Proteomes" id="UP000008820">
    <property type="component" value="Chromosome 3"/>
</dbReference>
<dbReference type="PRINTS" id="PR01182">
    <property type="entry name" value="ORNDCRBXLASE"/>
</dbReference>
<evidence type="ECO:0000256" key="8">
    <source>
        <dbReference type="RuleBase" id="RU003737"/>
    </source>
</evidence>
<feature type="domain" description="Orn/DAP/Arg decarboxylase 2 N-terminal" evidence="10">
    <location>
        <begin position="43"/>
        <end position="276"/>
    </location>
</feature>
<reference evidence="11" key="2">
    <citation type="submission" date="2020-05" db="UniProtKB">
        <authorList>
            <consortium name="EnsemblMetazoa"/>
        </authorList>
    </citation>
    <scope>IDENTIFICATION</scope>
    <source>
        <strain evidence="11">LVP_AGWG</strain>
    </source>
</reference>
<dbReference type="GO" id="GO:0005737">
    <property type="term" value="C:cytoplasm"/>
    <property type="evidence" value="ECO:0007669"/>
    <property type="project" value="TreeGrafter"/>
</dbReference>
<dbReference type="InterPro" id="IPR009006">
    <property type="entry name" value="Ala_racemase/Decarboxylase_C"/>
</dbReference>
<dbReference type="GO" id="GO:0033387">
    <property type="term" value="P:putrescine biosynthetic process from arginine, via ornithine"/>
    <property type="evidence" value="ECO:0007669"/>
    <property type="project" value="TreeGrafter"/>
</dbReference>
<evidence type="ECO:0000256" key="5">
    <source>
        <dbReference type="ARBA" id="ARBA00023239"/>
    </source>
</evidence>
<accession>A0A1S4EUS8</accession>
<comment type="cofactor">
    <cofactor evidence="1 7">
        <name>pyridoxal 5'-phosphate</name>
        <dbReference type="ChEBI" id="CHEBI:597326"/>
    </cofactor>
</comment>
<keyword evidence="5" id="KW-0456">Lyase</keyword>
<feature type="active site" description="Proton donor" evidence="7">
    <location>
        <position position="349"/>
    </location>
</feature>
<proteinExistence type="inferred from homology"/>
<dbReference type="InParanoid" id="A0A1S4EUS8"/>
<dbReference type="Gene3D" id="3.20.20.10">
    <property type="entry name" value="Alanine racemase"/>
    <property type="match status" value="1"/>
</dbReference>
<dbReference type="VEuPathDB" id="VectorBase:AAEL000044"/>
<dbReference type="FunFam" id="3.20.20.10:FF:000005">
    <property type="entry name" value="Ornithine decarboxylase"/>
    <property type="match status" value="1"/>
</dbReference>
<dbReference type="InterPro" id="IPR029066">
    <property type="entry name" value="PLP-binding_barrel"/>
</dbReference>
<evidence type="ECO:0000259" key="9">
    <source>
        <dbReference type="Pfam" id="PF00278"/>
    </source>
</evidence>
<name>A0A1S4EUS8_AEDAE</name>
<evidence type="ECO:0000256" key="2">
    <source>
        <dbReference type="ARBA" id="ARBA00008872"/>
    </source>
</evidence>
<gene>
    <name evidence="11" type="primary">5563577</name>
</gene>
<dbReference type="Pfam" id="PF02784">
    <property type="entry name" value="Orn_Arg_deC_N"/>
    <property type="match status" value="1"/>
</dbReference>